<organism evidence="2">
    <name type="scientific">Drosophila persimilis</name>
    <name type="common">Fruit fly</name>
    <dbReference type="NCBI Taxonomy" id="7234"/>
    <lineage>
        <taxon>Eukaryota</taxon>
        <taxon>Metazoa</taxon>
        <taxon>Ecdysozoa</taxon>
        <taxon>Arthropoda</taxon>
        <taxon>Hexapoda</taxon>
        <taxon>Insecta</taxon>
        <taxon>Pterygota</taxon>
        <taxon>Neoptera</taxon>
        <taxon>Endopterygota</taxon>
        <taxon>Diptera</taxon>
        <taxon>Brachycera</taxon>
        <taxon>Muscomorpha</taxon>
        <taxon>Ephydroidea</taxon>
        <taxon>Drosophilidae</taxon>
        <taxon>Drosophila</taxon>
        <taxon>Sophophora</taxon>
    </lineage>
</organism>
<protein>
    <submittedName>
        <fullName evidence="1">GL19785</fullName>
    </submittedName>
</protein>
<name>B4GYK1_DROPE</name>
<dbReference type="AlphaFoldDB" id="B4GYK1"/>
<dbReference type="Proteomes" id="UP000008744">
    <property type="component" value="Unassembled WGS sequence"/>
</dbReference>
<accession>B4GYK1</accession>
<proteinExistence type="predicted"/>
<evidence type="ECO:0000313" key="2">
    <source>
        <dbReference type="Proteomes" id="UP000008744"/>
    </source>
</evidence>
<keyword evidence="2" id="KW-1185">Reference proteome</keyword>
<gene>
    <name evidence="1" type="primary">Dper\GL19785</name>
    <name evidence="1" type="ORF">Dper_GL19785</name>
</gene>
<dbReference type="EMBL" id="CH479197">
    <property type="protein sequence ID" value="EDW27857.1"/>
    <property type="molecule type" value="Genomic_DNA"/>
</dbReference>
<evidence type="ECO:0000313" key="1">
    <source>
        <dbReference type="EMBL" id="EDW27857.1"/>
    </source>
</evidence>
<sequence>MPKATRASQSMGRRVMDLLPKSATHAKLLGHQPRPPIIYCSRVLSLIPLHKSHRSKPHEAKMAKMANYSHAARVPSVTPFRLGTKKKPLLIDCPWYRALIVI</sequence>
<dbReference type="HOGENOM" id="CLU_2280302_0_0_1"/>
<reference evidence="1 2" key="1">
    <citation type="journal article" date="2007" name="Nature">
        <title>Evolution of genes and genomes on the Drosophila phylogeny.</title>
        <authorList>
            <consortium name="Drosophila 12 Genomes Consortium"/>
            <person name="Clark A.G."/>
            <person name="Eisen M.B."/>
            <person name="Smith D.R."/>
            <person name="Bergman C.M."/>
            <person name="Oliver B."/>
            <person name="Markow T.A."/>
            <person name="Kaufman T.C."/>
            <person name="Kellis M."/>
            <person name="Gelbart W."/>
            <person name="Iyer V.N."/>
            <person name="Pollard D.A."/>
            <person name="Sackton T.B."/>
            <person name="Larracuente A.M."/>
            <person name="Singh N.D."/>
            <person name="Abad J.P."/>
            <person name="Abt D.N."/>
            <person name="Adryan B."/>
            <person name="Aguade M."/>
            <person name="Akashi H."/>
            <person name="Anderson W.W."/>
            <person name="Aquadro C.F."/>
            <person name="Ardell D.H."/>
            <person name="Arguello R."/>
            <person name="Artieri C.G."/>
            <person name="Barbash D.A."/>
            <person name="Barker D."/>
            <person name="Barsanti P."/>
            <person name="Batterham P."/>
            <person name="Batzoglou S."/>
            <person name="Begun D."/>
            <person name="Bhutkar A."/>
            <person name="Blanco E."/>
            <person name="Bosak S.A."/>
            <person name="Bradley R.K."/>
            <person name="Brand A.D."/>
            <person name="Brent M.R."/>
            <person name="Brooks A.N."/>
            <person name="Brown R.H."/>
            <person name="Butlin R.K."/>
            <person name="Caggese C."/>
            <person name="Calvi B.R."/>
            <person name="Bernardo de Carvalho A."/>
            <person name="Caspi A."/>
            <person name="Castrezana S."/>
            <person name="Celniker S.E."/>
            <person name="Chang J.L."/>
            <person name="Chapple C."/>
            <person name="Chatterji S."/>
            <person name="Chinwalla A."/>
            <person name="Civetta A."/>
            <person name="Clifton S.W."/>
            <person name="Comeron J.M."/>
            <person name="Costello J.C."/>
            <person name="Coyne J.A."/>
            <person name="Daub J."/>
            <person name="David R.G."/>
            <person name="Delcher A.L."/>
            <person name="Delehaunty K."/>
            <person name="Do C.B."/>
            <person name="Ebling H."/>
            <person name="Edwards K."/>
            <person name="Eickbush T."/>
            <person name="Evans J.D."/>
            <person name="Filipski A."/>
            <person name="Findeiss S."/>
            <person name="Freyhult E."/>
            <person name="Fulton L."/>
            <person name="Fulton R."/>
            <person name="Garcia A.C."/>
            <person name="Gardiner A."/>
            <person name="Garfield D.A."/>
            <person name="Garvin B.E."/>
            <person name="Gibson G."/>
            <person name="Gilbert D."/>
            <person name="Gnerre S."/>
            <person name="Godfrey J."/>
            <person name="Good R."/>
            <person name="Gotea V."/>
            <person name="Gravely B."/>
            <person name="Greenberg A.J."/>
            <person name="Griffiths-Jones S."/>
            <person name="Gross S."/>
            <person name="Guigo R."/>
            <person name="Gustafson E.A."/>
            <person name="Haerty W."/>
            <person name="Hahn M.W."/>
            <person name="Halligan D.L."/>
            <person name="Halpern A.L."/>
            <person name="Halter G.M."/>
            <person name="Han M.V."/>
            <person name="Heger A."/>
            <person name="Hillier L."/>
            <person name="Hinrichs A.S."/>
            <person name="Holmes I."/>
            <person name="Hoskins R.A."/>
            <person name="Hubisz M.J."/>
            <person name="Hultmark D."/>
            <person name="Huntley M.A."/>
            <person name="Jaffe D.B."/>
            <person name="Jagadeeshan S."/>
            <person name="Jeck W.R."/>
            <person name="Johnson J."/>
            <person name="Jones C.D."/>
            <person name="Jordan W.C."/>
            <person name="Karpen G.H."/>
            <person name="Kataoka E."/>
            <person name="Keightley P.D."/>
            <person name="Kheradpour P."/>
            <person name="Kirkness E.F."/>
            <person name="Koerich L.B."/>
            <person name="Kristiansen K."/>
            <person name="Kudrna D."/>
            <person name="Kulathinal R.J."/>
            <person name="Kumar S."/>
            <person name="Kwok R."/>
            <person name="Lander E."/>
            <person name="Langley C.H."/>
            <person name="Lapoint R."/>
            <person name="Lazzaro B.P."/>
            <person name="Lee S.J."/>
            <person name="Levesque L."/>
            <person name="Li R."/>
            <person name="Lin C.F."/>
            <person name="Lin M.F."/>
            <person name="Lindblad-Toh K."/>
            <person name="Llopart A."/>
            <person name="Long M."/>
            <person name="Low L."/>
            <person name="Lozovsky E."/>
            <person name="Lu J."/>
            <person name="Luo M."/>
            <person name="Machado C.A."/>
            <person name="Makalowski W."/>
            <person name="Marzo M."/>
            <person name="Matsuda M."/>
            <person name="Matzkin L."/>
            <person name="McAllister B."/>
            <person name="McBride C.S."/>
            <person name="McKernan B."/>
            <person name="McKernan K."/>
            <person name="Mendez-Lago M."/>
            <person name="Minx P."/>
            <person name="Mollenhauer M.U."/>
            <person name="Montooth K."/>
            <person name="Mount S.M."/>
            <person name="Mu X."/>
            <person name="Myers E."/>
            <person name="Negre B."/>
            <person name="Newfeld S."/>
            <person name="Nielsen R."/>
            <person name="Noor M.A."/>
            <person name="O'Grady P."/>
            <person name="Pachter L."/>
            <person name="Papaceit M."/>
            <person name="Parisi M.J."/>
            <person name="Parisi M."/>
            <person name="Parts L."/>
            <person name="Pedersen J.S."/>
            <person name="Pesole G."/>
            <person name="Phillippy A.M."/>
            <person name="Ponting C.P."/>
            <person name="Pop M."/>
            <person name="Porcelli D."/>
            <person name="Powell J.R."/>
            <person name="Prohaska S."/>
            <person name="Pruitt K."/>
            <person name="Puig M."/>
            <person name="Quesneville H."/>
            <person name="Ram K.R."/>
            <person name="Rand D."/>
            <person name="Rasmussen M.D."/>
            <person name="Reed L.K."/>
            <person name="Reenan R."/>
            <person name="Reily A."/>
            <person name="Remington K.A."/>
            <person name="Rieger T.T."/>
            <person name="Ritchie M.G."/>
            <person name="Robin C."/>
            <person name="Rogers Y.H."/>
            <person name="Rohde C."/>
            <person name="Rozas J."/>
            <person name="Rubenfield M.J."/>
            <person name="Ruiz A."/>
            <person name="Russo S."/>
            <person name="Salzberg S.L."/>
            <person name="Sanchez-Gracia A."/>
            <person name="Saranga D.J."/>
            <person name="Sato H."/>
            <person name="Schaeffer S.W."/>
            <person name="Schatz M.C."/>
            <person name="Schlenke T."/>
            <person name="Schwartz R."/>
            <person name="Segarra C."/>
            <person name="Singh R.S."/>
            <person name="Sirot L."/>
            <person name="Sirota M."/>
            <person name="Sisneros N.B."/>
            <person name="Smith C.D."/>
            <person name="Smith T.F."/>
            <person name="Spieth J."/>
            <person name="Stage D.E."/>
            <person name="Stark A."/>
            <person name="Stephan W."/>
            <person name="Strausberg R.L."/>
            <person name="Strempel S."/>
            <person name="Sturgill D."/>
            <person name="Sutton G."/>
            <person name="Sutton G.G."/>
            <person name="Tao W."/>
            <person name="Teichmann S."/>
            <person name="Tobari Y.N."/>
            <person name="Tomimura Y."/>
            <person name="Tsolas J.M."/>
            <person name="Valente V.L."/>
            <person name="Venter E."/>
            <person name="Venter J.C."/>
            <person name="Vicario S."/>
            <person name="Vieira F.G."/>
            <person name="Vilella A.J."/>
            <person name="Villasante A."/>
            <person name="Walenz B."/>
            <person name="Wang J."/>
            <person name="Wasserman M."/>
            <person name="Watts T."/>
            <person name="Wilson D."/>
            <person name="Wilson R.K."/>
            <person name="Wing R.A."/>
            <person name="Wolfner M.F."/>
            <person name="Wong A."/>
            <person name="Wong G.K."/>
            <person name="Wu C.I."/>
            <person name="Wu G."/>
            <person name="Yamamoto D."/>
            <person name="Yang H.P."/>
            <person name="Yang S.P."/>
            <person name="Yorke J.A."/>
            <person name="Yoshida K."/>
            <person name="Zdobnov E."/>
            <person name="Zhang P."/>
            <person name="Zhang Y."/>
            <person name="Zimin A.V."/>
            <person name="Baldwin J."/>
            <person name="Abdouelleil A."/>
            <person name="Abdulkadir J."/>
            <person name="Abebe A."/>
            <person name="Abera B."/>
            <person name="Abreu J."/>
            <person name="Acer S.C."/>
            <person name="Aftuck L."/>
            <person name="Alexander A."/>
            <person name="An P."/>
            <person name="Anderson E."/>
            <person name="Anderson S."/>
            <person name="Arachi H."/>
            <person name="Azer M."/>
            <person name="Bachantsang P."/>
            <person name="Barry A."/>
            <person name="Bayul T."/>
            <person name="Berlin A."/>
            <person name="Bessette D."/>
            <person name="Bloom T."/>
            <person name="Blye J."/>
            <person name="Boguslavskiy L."/>
            <person name="Bonnet C."/>
            <person name="Boukhgalter B."/>
            <person name="Bourzgui I."/>
            <person name="Brown A."/>
            <person name="Cahill P."/>
            <person name="Channer S."/>
            <person name="Cheshatsang Y."/>
            <person name="Chuda L."/>
            <person name="Citroen M."/>
            <person name="Collymore A."/>
            <person name="Cooke P."/>
            <person name="Costello M."/>
            <person name="D'Aco K."/>
            <person name="Daza R."/>
            <person name="De Haan G."/>
            <person name="DeGray S."/>
            <person name="DeMaso C."/>
            <person name="Dhargay N."/>
            <person name="Dooley K."/>
            <person name="Dooley E."/>
            <person name="Doricent M."/>
            <person name="Dorje P."/>
            <person name="Dorjee K."/>
            <person name="Dupes A."/>
            <person name="Elong R."/>
            <person name="Falk J."/>
            <person name="Farina A."/>
            <person name="Faro S."/>
            <person name="Ferguson D."/>
            <person name="Fisher S."/>
            <person name="Foley C.D."/>
            <person name="Franke A."/>
            <person name="Friedrich D."/>
            <person name="Gadbois L."/>
            <person name="Gearin G."/>
            <person name="Gearin C.R."/>
            <person name="Giannoukos G."/>
            <person name="Goode T."/>
            <person name="Graham J."/>
            <person name="Grandbois E."/>
            <person name="Grewal S."/>
            <person name="Gyaltsen K."/>
            <person name="Hafez N."/>
            <person name="Hagos B."/>
            <person name="Hall J."/>
            <person name="Henson C."/>
            <person name="Hollinger A."/>
            <person name="Honan T."/>
            <person name="Huard M.D."/>
            <person name="Hughes L."/>
            <person name="Hurhula B."/>
            <person name="Husby M.E."/>
            <person name="Kamat A."/>
            <person name="Kanga B."/>
            <person name="Kashin S."/>
            <person name="Khazanovich D."/>
            <person name="Kisner P."/>
            <person name="Lance K."/>
            <person name="Lara M."/>
            <person name="Lee W."/>
            <person name="Lennon N."/>
            <person name="Letendre F."/>
            <person name="LeVine R."/>
            <person name="Lipovsky A."/>
            <person name="Liu X."/>
            <person name="Liu J."/>
            <person name="Liu S."/>
            <person name="Lokyitsang T."/>
            <person name="Lokyitsang Y."/>
            <person name="Lubonja R."/>
            <person name="Lui A."/>
            <person name="MacDonald P."/>
            <person name="Magnisalis V."/>
            <person name="Maru K."/>
            <person name="Matthews C."/>
            <person name="McCusker W."/>
            <person name="McDonough S."/>
            <person name="Mehta T."/>
            <person name="Meldrim J."/>
            <person name="Meneus L."/>
            <person name="Mihai O."/>
            <person name="Mihalev A."/>
            <person name="Mihova T."/>
            <person name="Mittelman R."/>
            <person name="Mlenga V."/>
            <person name="Montmayeur A."/>
            <person name="Mulrain L."/>
            <person name="Navidi A."/>
            <person name="Naylor J."/>
            <person name="Negash T."/>
            <person name="Nguyen T."/>
            <person name="Nguyen N."/>
            <person name="Nicol R."/>
            <person name="Norbu C."/>
            <person name="Norbu N."/>
            <person name="Novod N."/>
            <person name="O'Neill B."/>
            <person name="Osman S."/>
            <person name="Markiewicz E."/>
            <person name="Oyono O.L."/>
            <person name="Patti C."/>
            <person name="Phunkhang P."/>
            <person name="Pierre F."/>
            <person name="Priest M."/>
            <person name="Raghuraman S."/>
            <person name="Rege F."/>
            <person name="Reyes R."/>
            <person name="Rise C."/>
            <person name="Rogov P."/>
            <person name="Ross K."/>
            <person name="Ryan E."/>
            <person name="Settipalli S."/>
            <person name="Shea T."/>
            <person name="Sherpa N."/>
            <person name="Shi L."/>
            <person name="Shih D."/>
            <person name="Sparrow T."/>
            <person name="Spaulding J."/>
            <person name="Stalker J."/>
            <person name="Stange-Thomann N."/>
            <person name="Stavropoulos S."/>
            <person name="Stone C."/>
            <person name="Strader C."/>
            <person name="Tesfaye S."/>
            <person name="Thomson T."/>
            <person name="Thoulutsang Y."/>
            <person name="Thoulutsang D."/>
            <person name="Topham K."/>
            <person name="Topping I."/>
            <person name="Tsamla T."/>
            <person name="Vassiliev H."/>
            <person name="Vo A."/>
            <person name="Wangchuk T."/>
            <person name="Wangdi T."/>
            <person name="Weiand M."/>
            <person name="Wilkinson J."/>
            <person name="Wilson A."/>
            <person name="Yadav S."/>
            <person name="Young G."/>
            <person name="Yu Q."/>
            <person name="Zembek L."/>
            <person name="Zhong D."/>
            <person name="Zimmer A."/>
            <person name="Zwirko Z."/>
            <person name="Jaffe D.B."/>
            <person name="Alvarez P."/>
            <person name="Brockman W."/>
            <person name="Butler J."/>
            <person name="Chin C."/>
            <person name="Gnerre S."/>
            <person name="Grabherr M."/>
            <person name="Kleber M."/>
            <person name="Mauceli E."/>
            <person name="MacCallum I."/>
        </authorList>
    </citation>
    <scope>NUCLEOTIDE SEQUENCE [LARGE SCALE GENOMIC DNA]</scope>
    <source>
        <strain evidence="2">MSH-3 / Tucson 14011-0111.49</strain>
    </source>
</reference>